<keyword evidence="2" id="KW-1185">Reference proteome</keyword>
<gene>
    <name evidence="1" type="ORF">AGOR_G00219030</name>
</gene>
<reference evidence="1" key="1">
    <citation type="submission" date="2021-01" db="EMBL/GenBank/DDBJ databases">
        <authorList>
            <person name="Zahm M."/>
            <person name="Roques C."/>
            <person name="Cabau C."/>
            <person name="Klopp C."/>
            <person name="Donnadieu C."/>
            <person name="Jouanno E."/>
            <person name="Lampietro C."/>
            <person name="Louis A."/>
            <person name="Herpin A."/>
            <person name="Echchiki A."/>
            <person name="Berthelot C."/>
            <person name="Parey E."/>
            <person name="Roest-Crollius H."/>
            <person name="Braasch I."/>
            <person name="Postlethwait J."/>
            <person name="Bobe J."/>
            <person name="Montfort J."/>
            <person name="Bouchez O."/>
            <person name="Begum T."/>
            <person name="Mejri S."/>
            <person name="Adams A."/>
            <person name="Chen W.-J."/>
            <person name="Guiguen Y."/>
        </authorList>
    </citation>
    <scope>NUCLEOTIDE SEQUENCE</scope>
    <source>
        <tissue evidence="1">Blood</tissue>
    </source>
</reference>
<evidence type="ECO:0000313" key="2">
    <source>
        <dbReference type="Proteomes" id="UP000829720"/>
    </source>
</evidence>
<dbReference type="Proteomes" id="UP000829720">
    <property type="component" value="Unassembled WGS sequence"/>
</dbReference>
<sequence>MYPRVILSVRTTAALQDSEECLRPGPGARLLCGLRDVTGTQRDRPDVRKGLCYPGGVTFPGPWWLSLNRAQL</sequence>
<protein>
    <submittedName>
        <fullName evidence="1">Uncharacterized protein</fullName>
    </submittedName>
</protein>
<accession>A0A8T3CND3</accession>
<name>A0A8T3CND3_9TELE</name>
<dbReference type="AlphaFoldDB" id="A0A8T3CND3"/>
<dbReference type="EMBL" id="JAERUA010000021">
    <property type="protein sequence ID" value="KAI1885330.1"/>
    <property type="molecule type" value="Genomic_DNA"/>
</dbReference>
<organism evidence="1 2">
    <name type="scientific">Albula goreensis</name>
    <dbReference type="NCBI Taxonomy" id="1534307"/>
    <lineage>
        <taxon>Eukaryota</taxon>
        <taxon>Metazoa</taxon>
        <taxon>Chordata</taxon>
        <taxon>Craniata</taxon>
        <taxon>Vertebrata</taxon>
        <taxon>Euteleostomi</taxon>
        <taxon>Actinopterygii</taxon>
        <taxon>Neopterygii</taxon>
        <taxon>Teleostei</taxon>
        <taxon>Albuliformes</taxon>
        <taxon>Albulidae</taxon>
        <taxon>Albula</taxon>
    </lineage>
</organism>
<proteinExistence type="predicted"/>
<comment type="caution">
    <text evidence="1">The sequence shown here is derived from an EMBL/GenBank/DDBJ whole genome shotgun (WGS) entry which is preliminary data.</text>
</comment>
<evidence type="ECO:0000313" key="1">
    <source>
        <dbReference type="EMBL" id="KAI1885330.1"/>
    </source>
</evidence>